<proteinExistence type="predicted"/>
<organism evidence="1 2">
    <name type="scientific">Stutzerimonas stutzeri</name>
    <name type="common">Pseudomonas stutzeri</name>
    <dbReference type="NCBI Taxonomy" id="316"/>
    <lineage>
        <taxon>Bacteria</taxon>
        <taxon>Pseudomonadati</taxon>
        <taxon>Pseudomonadota</taxon>
        <taxon>Gammaproteobacteria</taxon>
        <taxon>Pseudomonadales</taxon>
        <taxon>Pseudomonadaceae</taxon>
        <taxon>Stutzerimonas</taxon>
    </lineage>
</organism>
<comment type="caution">
    <text evidence="1">The sequence shown here is derived from an EMBL/GenBank/DDBJ whole genome shotgun (WGS) entry which is preliminary data.</text>
</comment>
<evidence type="ECO:0000313" key="2">
    <source>
        <dbReference type="Proteomes" id="UP000235897"/>
    </source>
</evidence>
<accession>A0A2N8SLP3</accession>
<gene>
    <name evidence="1" type="ORF">CXL00_21565</name>
</gene>
<reference evidence="1 2" key="1">
    <citation type="submission" date="2018-01" db="EMBL/GenBank/DDBJ databases">
        <title>Denitrification phenotypes of diverse strains of Pseudomonas stutzeri.</title>
        <authorList>
            <person name="Milligan D.A."/>
            <person name="Bergaust L."/>
            <person name="Bakken L.R."/>
            <person name="Frostegard A."/>
        </authorList>
    </citation>
    <scope>NUCLEOTIDE SEQUENCE [LARGE SCALE GENOMIC DNA]</scope>
    <source>
        <strain evidence="1 2">28a3</strain>
    </source>
</reference>
<dbReference type="EMBL" id="POUW01000010">
    <property type="protein sequence ID" value="PNG03391.1"/>
    <property type="molecule type" value="Genomic_DNA"/>
</dbReference>
<protein>
    <submittedName>
        <fullName evidence="1">Uncharacterized protein</fullName>
    </submittedName>
</protein>
<evidence type="ECO:0000313" key="1">
    <source>
        <dbReference type="EMBL" id="PNG03391.1"/>
    </source>
</evidence>
<name>A0A2N8SLP3_STUST</name>
<dbReference type="AlphaFoldDB" id="A0A2N8SLP3"/>
<dbReference type="OrthoDB" id="6912150at2"/>
<sequence>MKVEHQNGNLLIWGGWETTKGYQAPGINAVEIRCDTASSRCVEAYASILHHTEGEDLEAQVFDYVVQNWTENEMLAVAGQAMGCLDRRLIVDLVAQQARLEWSPSAEAGCEGDIGAAVLGGDPL</sequence>
<dbReference type="Proteomes" id="UP000235897">
    <property type="component" value="Unassembled WGS sequence"/>
</dbReference>